<dbReference type="HAMAP" id="MF_00382">
    <property type="entry name" value="Ribosomal_bL20"/>
    <property type="match status" value="1"/>
</dbReference>
<gene>
    <name evidence="5" type="primary">rpl20</name>
</gene>
<keyword evidence="5" id="KW-0934">Plastid</keyword>
<dbReference type="GO" id="GO:1990904">
    <property type="term" value="C:ribonucleoprotein complex"/>
    <property type="evidence" value="ECO:0007669"/>
    <property type="project" value="UniProtKB-KW"/>
</dbReference>
<dbReference type="EMBL" id="KY706202">
    <property type="protein sequence ID" value="AST09029.1"/>
    <property type="molecule type" value="Genomic_DNA"/>
</dbReference>
<evidence type="ECO:0000256" key="2">
    <source>
        <dbReference type="ARBA" id="ARBA00022980"/>
    </source>
</evidence>
<dbReference type="NCBIfam" id="TIGR01032">
    <property type="entry name" value="rplT_bact"/>
    <property type="match status" value="1"/>
</dbReference>
<accession>A0A223FM54</accession>
<dbReference type="PRINTS" id="PR00062">
    <property type="entry name" value="RIBOSOMALL20"/>
</dbReference>
<dbReference type="GO" id="GO:0005840">
    <property type="term" value="C:ribosome"/>
    <property type="evidence" value="ECO:0007669"/>
    <property type="project" value="UniProtKB-KW"/>
</dbReference>
<comment type="similarity">
    <text evidence="1 4">Belongs to the bacterial ribosomal protein bL20 family.</text>
</comment>
<sequence>MSRVKRGSVARKHRKKVLKFNKGFVGAHSTLYRPANQQSMKAFRYSYIDRRKRKRDFRKLWIRRINAASRIYGFSYNEFINKLKKSKVVLNRKVLSQIAILDVKSFKYLVDAVA</sequence>
<evidence type="ECO:0000256" key="4">
    <source>
        <dbReference type="RuleBase" id="RU000561"/>
    </source>
</evidence>
<dbReference type="FunFam" id="1.10.1900.20:FF:000001">
    <property type="entry name" value="50S ribosomal protein L20"/>
    <property type="match status" value="1"/>
</dbReference>
<geneLocation type="plastid" evidence="5"/>
<dbReference type="AlphaFoldDB" id="A0A223FM54"/>
<organism evidence="5">
    <name type="scientific">Eutreptiella pomquetensis</name>
    <dbReference type="NCBI Taxonomy" id="215699"/>
    <lineage>
        <taxon>Eukaryota</taxon>
        <taxon>Discoba</taxon>
        <taxon>Euglenozoa</taxon>
        <taxon>Euglenida</taxon>
        <taxon>Spirocuta</taxon>
        <taxon>Euglenophyceae</taxon>
        <taxon>Eutreptiales</taxon>
        <taxon>Eutreptiaceae</taxon>
        <taxon>Eutreptiella</taxon>
    </lineage>
</organism>
<dbReference type="SUPFAM" id="SSF74731">
    <property type="entry name" value="Ribosomal protein L20"/>
    <property type="match status" value="1"/>
</dbReference>
<proteinExistence type="inferred from homology"/>
<dbReference type="InterPro" id="IPR005813">
    <property type="entry name" value="Ribosomal_bL20"/>
</dbReference>
<dbReference type="Gene3D" id="6.10.160.10">
    <property type="match status" value="1"/>
</dbReference>
<reference evidence="5" key="1">
    <citation type="journal article" date="2017" name="PeerJ">
        <title>Chloroplast genome expansion by intron multiplication in the basal psychrophilic euglenoid Eutreptiella pomquetensis.</title>
        <authorList>
            <person name="Dabbagh N."/>
            <person name="Bennett M.S."/>
            <person name="Triemer R.E."/>
            <person name="Preisfeld A."/>
        </authorList>
    </citation>
    <scope>NUCLEOTIDE SEQUENCE</scope>
    <source>
        <strain evidence="5">CCMP1491</strain>
    </source>
</reference>
<keyword evidence="2 4" id="KW-0689">Ribosomal protein</keyword>
<dbReference type="CDD" id="cd07026">
    <property type="entry name" value="Ribosomal_L20"/>
    <property type="match status" value="1"/>
</dbReference>
<evidence type="ECO:0000256" key="1">
    <source>
        <dbReference type="ARBA" id="ARBA00007698"/>
    </source>
</evidence>
<keyword evidence="3 4" id="KW-0687">Ribonucleoprotein</keyword>
<evidence type="ECO:0000256" key="3">
    <source>
        <dbReference type="ARBA" id="ARBA00023274"/>
    </source>
</evidence>
<name>A0A223FM54_9EUGL</name>
<dbReference type="GO" id="GO:0019843">
    <property type="term" value="F:rRNA binding"/>
    <property type="evidence" value="ECO:0007669"/>
    <property type="project" value="InterPro"/>
</dbReference>
<dbReference type="Pfam" id="PF00453">
    <property type="entry name" value="Ribosomal_L20"/>
    <property type="match status" value="1"/>
</dbReference>
<dbReference type="InterPro" id="IPR035566">
    <property type="entry name" value="Ribosomal_protein_bL20_C"/>
</dbReference>
<protein>
    <submittedName>
        <fullName evidence="5">Ribosomal protein L20</fullName>
    </submittedName>
</protein>
<dbReference type="GO" id="GO:0006412">
    <property type="term" value="P:translation"/>
    <property type="evidence" value="ECO:0007669"/>
    <property type="project" value="InterPro"/>
</dbReference>
<dbReference type="GO" id="GO:0003735">
    <property type="term" value="F:structural constituent of ribosome"/>
    <property type="evidence" value="ECO:0007669"/>
    <property type="project" value="InterPro"/>
</dbReference>
<evidence type="ECO:0000313" key="5">
    <source>
        <dbReference type="EMBL" id="AST09029.1"/>
    </source>
</evidence>
<dbReference type="PANTHER" id="PTHR10986">
    <property type="entry name" value="39S RIBOSOMAL PROTEIN L20"/>
    <property type="match status" value="1"/>
</dbReference>
<dbReference type="Gene3D" id="1.10.1900.20">
    <property type="entry name" value="Ribosomal protein L20"/>
    <property type="match status" value="1"/>
</dbReference>